<organism evidence="4">
    <name type="scientific">marine sediment metagenome</name>
    <dbReference type="NCBI Taxonomy" id="412755"/>
    <lineage>
        <taxon>unclassified sequences</taxon>
        <taxon>metagenomes</taxon>
        <taxon>ecological metagenomes</taxon>
    </lineage>
</organism>
<feature type="region of interest" description="Disordered" evidence="2">
    <location>
        <begin position="1"/>
        <end position="23"/>
    </location>
</feature>
<dbReference type="Gene3D" id="3.40.120.10">
    <property type="entry name" value="Alpha-D-Glucose-1,6-Bisphosphate, subunit A, domain 3"/>
    <property type="match status" value="1"/>
</dbReference>
<name>X0Y2D1_9ZZZZ</name>
<dbReference type="SUPFAM" id="SSF53738">
    <property type="entry name" value="Phosphoglucomutase, first 3 domains"/>
    <property type="match status" value="1"/>
</dbReference>
<dbReference type="GO" id="GO:0005975">
    <property type="term" value="P:carbohydrate metabolic process"/>
    <property type="evidence" value="ECO:0007669"/>
    <property type="project" value="InterPro"/>
</dbReference>
<comment type="similarity">
    <text evidence="1">Belongs to the phosphohexose mutase family.</text>
</comment>
<evidence type="ECO:0000259" key="3">
    <source>
        <dbReference type="Pfam" id="PF02878"/>
    </source>
</evidence>
<gene>
    <name evidence="4" type="ORF">S01H1_77279</name>
</gene>
<dbReference type="AlphaFoldDB" id="X0Y2D1"/>
<accession>X0Y2D1</accession>
<feature type="non-terminal residue" evidence="4">
    <location>
        <position position="1"/>
    </location>
</feature>
<dbReference type="InterPro" id="IPR016055">
    <property type="entry name" value="A-D-PHexomutase_a/b/a-I/II/III"/>
</dbReference>
<protein>
    <recommendedName>
        <fullName evidence="3">Alpha-D-phosphohexomutase alpha/beta/alpha domain-containing protein</fullName>
    </recommendedName>
</protein>
<sequence>FSEKGARTSEELSGNAVRGGEADAQRTIQKELRVSQDVELVQKTGARYHLASWLVSLSDNQWAALLADIGLNKASPTADELKPTRELIARLRRESRSARENGGSSQFYSLPAPASGLTRALSSDNLVQSYSGIRGRFGTGSDIGPEFSLITAIYAYHYLAHVHAKTGKSRLKIVMARDPRPSGAAIRNRQIQGFLAFAAANDLKLDIVDLGILPKPVLCNAVKTLEADGGLVI</sequence>
<dbReference type="EMBL" id="BARS01051929">
    <property type="protein sequence ID" value="GAG49984.1"/>
    <property type="molecule type" value="Genomic_DNA"/>
</dbReference>
<feature type="domain" description="Alpha-D-phosphohexomutase alpha/beta/alpha" evidence="3">
    <location>
        <begin position="131"/>
        <end position="233"/>
    </location>
</feature>
<comment type="caution">
    <text evidence="4">The sequence shown here is derived from an EMBL/GenBank/DDBJ whole genome shotgun (WGS) entry which is preliminary data.</text>
</comment>
<dbReference type="Pfam" id="PF02878">
    <property type="entry name" value="PGM_PMM_I"/>
    <property type="match status" value="1"/>
</dbReference>
<dbReference type="GO" id="GO:0016868">
    <property type="term" value="F:intramolecular phosphotransferase activity"/>
    <property type="evidence" value="ECO:0007669"/>
    <property type="project" value="InterPro"/>
</dbReference>
<evidence type="ECO:0000256" key="2">
    <source>
        <dbReference type="SAM" id="MobiDB-lite"/>
    </source>
</evidence>
<proteinExistence type="inferred from homology"/>
<evidence type="ECO:0000313" key="4">
    <source>
        <dbReference type="EMBL" id="GAG49984.1"/>
    </source>
</evidence>
<feature type="compositionally biased region" description="Basic and acidic residues" evidence="2">
    <location>
        <begin position="1"/>
        <end position="10"/>
    </location>
</feature>
<dbReference type="InterPro" id="IPR005844">
    <property type="entry name" value="A-D-PHexomutase_a/b/a-I"/>
</dbReference>
<evidence type="ECO:0000256" key="1">
    <source>
        <dbReference type="ARBA" id="ARBA00010231"/>
    </source>
</evidence>
<reference evidence="4" key="1">
    <citation type="journal article" date="2014" name="Front. Microbiol.">
        <title>High frequency of phylogenetically diverse reductive dehalogenase-homologous genes in deep subseafloor sedimentary metagenomes.</title>
        <authorList>
            <person name="Kawai M."/>
            <person name="Futagami T."/>
            <person name="Toyoda A."/>
            <person name="Takaki Y."/>
            <person name="Nishi S."/>
            <person name="Hori S."/>
            <person name="Arai W."/>
            <person name="Tsubouchi T."/>
            <person name="Morono Y."/>
            <person name="Uchiyama I."/>
            <person name="Ito T."/>
            <person name="Fujiyama A."/>
            <person name="Inagaki F."/>
            <person name="Takami H."/>
        </authorList>
    </citation>
    <scope>NUCLEOTIDE SEQUENCE</scope>
    <source>
        <strain evidence="4">Expedition CK06-06</strain>
    </source>
</reference>
<feature type="non-terminal residue" evidence="4">
    <location>
        <position position="233"/>
    </location>
</feature>